<name>A0A6M3J196_9ZZZZ</name>
<protein>
    <submittedName>
        <fullName evidence="1">Uncharacterized protein</fullName>
    </submittedName>
</protein>
<dbReference type="EMBL" id="MT141501">
    <property type="protein sequence ID" value="QJA63623.1"/>
    <property type="molecule type" value="Genomic_DNA"/>
</dbReference>
<dbReference type="AlphaFoldDB" id="A0A6M3J196"/>
<reference evidence="1" key="1">
    <citation type="submission" date="2020-03" db="EMBL/GenBank/DDBJ databases">
        <title>The deep terrestrial virosphere.</title>
        <authorList>
            <person name="Holmfeldt K."/>
            <person name="Nilsson E."/>
            <person name="Simone D."/>
            <person name="Lopez-Fernandez M."/>
            <person name="Wu X."/>
            <person name="de Brujin I."/>
            <person name="Lundin D."/>
            <person name="Andersson A."/>
            <person name="Bertilsson S."/>
            <person name="Dopson M."/>
        </authorList>
    </citation>
    <scope>NUCLEOTIDE SEQUENCE</scope>
    <source>
        <strain evidence="1">MM415B00605</strain>
    </source>
</reference>
<proteinExistence type="predicted"/>
<sequence>MPKEFAGAKVELKWKKPLPSIDKIIALSPKIFHNACAPIVKNAKYAASGPSLASGEMLPSDKRVRIMTGNYMGSIMHRTMIKDKTIEVEIGVGMESRSYAKFIEHRTGNITQAMREEFEGTVEYINKGMKLLIERM</sequence>
<evidence type="ECO:0000313" key="1">
    <source>
        <dbReference type="EMBL" id="QJA63623.1"/>
    </source>
</evidence>
<organism evidence="1">
    <name type="scientific">viral metagenome</name>
    <dbReference type="NCBI Taxonomy" id="1070528"/>
    <lineage>
        <taxon>unclassified sequences</taxon>
        <taxon>metagenomes</taxon>
        <taxon>organismal metagenomes</taxon>
    </lineage>
</organism>
<accession>A0A6M3J196</accession>
<gene>
    <name evidence="1" type="ORF">MM415B00605_0032</name>
</gene>